<feature type="compositionally biased region" description="Low complexity" evidence="1">
    <location>
        <begin position="21"/>
        <end position="45"/>
    </location>
</feature>
<dbReference type="RefSeq" id="WP_397064180.1">
    <property type="nucleotide sequence ID" value="NZ_JBIRYL010000007.1"/>
</dbReference>
<gene>
    <name evidence="2" type="ORF">ACH49Z_21780</name>
</gene>
<protein>
    <submittedName>
        <fullName evidence="2">Uncharacterized protein</fullName>
    </submittedName>
</protein>
<dbReference type="InterPro" id="IPR036170">
    <property type="entry name" value="YezG-like_sf"/>
</dbReference>
<keyword evidence="3" id="KW-1185">Reference proteome</keyword>
<name>A0ABW7W122_9NOCA</name>
<feature type="compositionally biased region" description="Basic and acidic residues" evidence="1">
    <location>
        <begin position="10"/>
        <end position="20"/>
    </location>
</feature>
<reference evidence="2 3" key="1">
    <citation type="submission" date="2024-10" db="EMBL/GenBank/DDBJ databases">
        <title>The Natural Products Discovery Center: Release of the First 8490 Sequenced Strains for Exploring Actinobacteria Biosynthetic Diversity.</title>
        <authorList>
            <person name="Kalkreuter E."/>
            <person name="Kautsar S.A."/>
            <person name="Yang D."/>
            <person name="Bader C.D."/>
            <person name="Teijaro C.N."/>
            <person name="Fluegel L."/>
            <person name="Davis C.M."/>
            <person name="Simpson J.R."/>
            <person name="Lauterbach L."/>
            <person name="Steele A.D."/>
            <person name="Gui C."/>
            <person name="Meng S."/>
            <person name="Li G."/>
            <person name="Viehrig K."/>
            <person name="Ye F."/>
            <person name="Su P."/>
            <person name="Kiefer A.F."/>
            <person name="Nichols A."/>
            <person name="Cepeda A.J."/>
            <person name="Yan W."/>
            <person name="Fan B."/>
            <person name="Jiang Y."/>
            <person name="Adhikari A."/>
            <person name="Zheng C.-J."/>
            <person name="Schuster L."/>
            <person name="Cowan T.M."/>
            <person name="Smanski M.J."/>
            <person name="Chevrette M.G."/>
            <person name="De Carvalho L.P.S."/>
            <person name="Shen B."/>
        </authorList>
    </citation>
    <scope>NUCLEOTIDE SEQUENCE [LARGE SCALE GENOMIC DNA]</scope>
    <source>
        <strain evidence="2 3">NPDC019377</strain>
    </source>
</reference>
<evidence type="ECO:0000256" key="1">
    <source>
        <dbReference type="SAM" id="MobiDB-lite"/>
    </source>
</evidence>
<feature type="region of interest" description="Disordered" evidence="1">
    <location>
        <begin position="1"/>
        <end position="70"/>
    </location>
</feature>
<dbReference type="EMBL" id="JBIRYL010000007">
    <property type="protein sequence ID" value="MFI2232484.1"/>
    <property type="molecule type" value="Genomic_DNA"/>
</dbReference>
<organism evidence="2 3">
    <name type="scientific">Nocardia testacea</name>
    <dbReference type="NCBI Taxonomy" id="248551"/>
    <lineage>
        <taxon>Bacteria</taxon>
        <taxon>Bacillati</taxon>
        <taxon>Actinomycetota</taxon>
        <taxon>Actinomycetes</taxon>
        <taxon>Mycobacteriales</taxon>
        <taxon>Nocardiaceae</taxon>
        <taxon>Nocardia</taxon>
    </lineage>
</organism>
<dbReference type="Proteomes" id="UP001611494">
    <property type="component" value="Unassembled WGS sequence"/>
</dbReference>
<accession>A0ABW7W122</accession>
<comment type="caution">
    <text evidence="2">The sequence shown here is derived from an EMBL/GenBank/DDBJ whole genome shotgun (WGS) entry which is preliminary data.</text>
</comment>
<evidence type="ECO:0000313" key="2">
    <source>
        <dbReference type="EMBL" id="MFI2232484.1"/>
    </source>
</evidence>
<evidence type="ECO:0000313" key="3">
    <source>
        <dbReference type="Proteomes" id="UP001611494"/>
    </source>
</evidence>
<dbReference type="SUPFAM" id="SSF160424">
    <property type="entry name" value="BH3703-like"/>
    <property type="match status" value="1"/>
</dbReference>
<sequence length="526" mass="56382">MGEVTGTEEEAGKVPVRGDDAAGAVSAPVAPGAAAEQTATTAPEPADSPGDEDPDVGFTLSPSAPDPAESARALVHDVARELAAVAPEGWRRVDAVFASTVTADVGFAVFTDDRQHAVRWNPGPEVLALVREHRKLSAALRDGPWWRLLLGLTSAGELEADYDYGDEPFPDDQLFAPEIYRADLEAFPRRSLPVWLAAYLRHGDRQRRAPAVAAARTRADRQAGVTARPIDGLPPFPLMAARWAVLCAAFTAARSEWGPRLLPGLRWFEGATRSGSSLHALPGGRAVLSGGVWNARELDRAYNGGEELPQLFRGAPEWVADQVLNHRAGAGMLTFCYWWDGRRWYAGNSPDPAAITDAIPGVRESDTVIRIVTGVLAPEPSGEQRAAAATLVAAAEAAHVTRPVLAAVFPEDGDFDLDAAFYQLMMGGVTAPEPITAGEALDRVGRYLTGSGADTSGYSVAELRAERVDAGWMVYVPVEPGEIAVGRAIFYLADDGVLERSSSSVAPSRYLPDFARRFRERNRTLL</sequence>
<proteinExistence type="predicted"/>